<dbReference type="Gene3D" id="3.40.50.300">
    <property type="entry name" value="P-loop containing nucleotide triphosphate hydrolases"/>
    <property type="match status" value="1"/>
</dbReference>
<dbReference type="AlphaFoldDB" id="A0A0S1XA15"/>
<reference evidence="2 3" key="1">
    <citation type="journal article" date="2016" name="Genome Announc.">
        <title>Complete genome sequence of the hyperthermophilic and piezophilic archaeon Thermococcus barophilus Ch5, capable of growth at the expense of hydrogenogenesis from carbon monoxide and formate.</title>
        <authorList>
            <person name="Oger P."/>
            <person name="Sokolova T.G."/>
            <person name="Kozhevnikova D.A."/>
            <person name="Taranov E.A."/>
            <person name="Vannier P."/>
            <person name="Lee H.S."/>
            <person name="Kwon K.K."/>
            <person name="Kang S.G."/>
            <person name="Lee J.H."/>
            <person name="Bonch-Osmolovskaya E.A."/>
            <person name="Lebedinsky A.V."/>
        </authorList>
    </citation>
    <scope>NUCLEOTIDE SEQUENCE [LARGE SCALE GENOMIC DNA]</scope>
    <source>
        <strain evidence="3">Ch5</strain>
    </source>
</reference>
<dbReference type="Pfam" id="PF13173">
    <property type="entry name" value="AAA_14"/>
    <property type="match status" value="1"/>
</dbReference>
<dbReference type="PANTHER" id="PTHR42990:SF1">
    <property type="entry name" value="AAA+ ATPASE DOMAIN-CONTAINING PROTEIN"/>
    <property type="match status" value="1"/>
</dbReference>
<name>A0A0S1XA15_THEBA</name>
<accession>A0A0S1XA15</accession>
<dbReference type="RefSeq" id="WP_056933484.1">
    <property type="nucleotide sequence ID" value="NZ_CP013050.1"/>
</dbReference>
<proteinExistence type="predicted"/>
<evidence type="ECO:0000259" key="1">
    <source>
        <dbReference type="Pfam" id="PF13173"/>
    </source>
</evidence>
<gene>
    <name evidence="2" type="ORF">TBCH5v1_0672</name>
</gene>
<dbReference type="InterPro" id="IPR041682">
    <property type="entry name" value="AAA_14"/>
</dbReference>
<dbReference type="InterPro" id="IPR027417">
    <property type="entry name" value="P-loop_NTPase"/>
</dbReference>
<dbReference type="SUPFAM" id="SSF52540">
    <property type="entry name" value="P-loop containing nucleoside triphosphate hydrolases"/>
    <property type="match status" value="1"/>
</dbReference>
<evidence type="ECO:0000313" key="2">
    <source>
        <dbReference type="EMBL" id="ALM74630.1"/>
    </source>
</evidence>
<dbReference type="Proteomes" id="UP000066042">
    <property type="component" value="Chromosome"/>
</dbReference>
<protein>
    <recommendedName>
        <fullName evidence="1">AAA domain-containing protein</fullName>
    </recommendedName>
</protein>
<dbReference type="PATRIC" id="fig|55802.8.peg.665"/>
<dbReference type="PANTHER" id="PTHR42990">
    <property type="entry name" value="ATPASE"/>
    <property type="match status" value="1"/>
</dbReference>
<organism evidence="2 3">
    <name type="scientific">Thermococcus barophilus</name>
    <dbReference type="NCBI Taxonomy" id="55802"/>
    <lineage>
        <taxon>Archaea</taxon>
        <taxon>Methanobacteriati</taxon>
        <taxon>Methanobacteriota</taxon>
        <taxon>Thermococci</taxon>
        <taxon>Thermococcales</taxon>
        <taxon>Thermococcaceae</taxon>
        <taxon>Thermococcus</taxon>
    </lineage>
</organism>
<dbReference type="EMBL" id="CP013050">
    <property type="protein sequence ID" value="ALM74630.1"/>
    <property type="molecule type" value="Genomic_DNA"/>
</dbReference>
<dbReference type="STRING" id="55802.TBCH5v1_0672"/>
<feature type="domain" description="AAA" evidence="1">
    <location>
        <begin position="41"/>
        <end position="156"/>
    </location>
</feature>
<sequence>MEEKILTSLLSTSRRLMMWVRKFPKKRFLYNELRKIDEEYYIGVKGIRGVGKTVLLLQLANETEKSVYFSADSTLIKPFSIYEVVKSLAELGYRNIFIDEIHRKPNWSEDLKTLYDEHEVRIFFSGSSAIDILHLSADLSRRVVLKELPPASFREWLNIKRGFNIPRLSLKTVISKSFDLTNMYMELHHLWMEYMEKGGVLYPESGFYEAFENSIRKVILEDLSSLREINVKYETDAFKLLYLVAKSAPFEVKYSTIANELDVSKNMAIRLVEDLSKAGLICQVQTCKSIRKEPKIYLTIPLRKFFAKKGFSVNIGALREEFFINHVRWISEVCYLKGKRGEKTPDFQVGEWIIEVDGERKGRYQKPDYIATDGLFTGRGKVPLFLFGFVY</sequence>
<evidence type="ECO:0000313" key="3">
    <source>
        <dbReference type="Proteomes" id="UP000066042"/>
    </source>
</evidence>
<dbReference type="GeneID" id="26135950"/>